<dbReference type="AlphaFoldDB" id="A0A9X8D2V3"/>
<dbReference type="EMBL" id="QXMN01000028">
    <property type="protein sequence ID" value="RIX76898.1"/>
    <property type="molecule type" value="Genomic_DNA"/>
</dbReference>
<dbReference type="OrthoDB" id="9812295at2"/>
<keyword evidence="3" id="KW-1185">Reference proteome</keyword>
<dbReference type="InterPro" id="IPR005025">
    <property type="entry name" value="FMN_Rdtase-like_dom"/>
</dbReference>
<protein>
    <submittedName>
        <fullName evidence="2">NADPH-dependent oxidoreductase</fullName>
    </submittedName>
</protein>
<evidence type="ECO:0000313" key="2">
    <source>
        <dbReference type="EMBL" id="RIX76898.1"/>
    </source>
</evidence>
<comment type="caution">
    <text evidence="2">The sequence shown here is derived from an EMBL/GenBank/DDBJ whole genome shotgun (WGS) entry which is preliminary data.</text>
</comment>
<dbReference type="Pfam" id="PF03358">
    <property type="entry name" value="FMN_red"/>
    <property type="match status" value="1"/>
</dbReference>
<dbReference type="GO" id="GO:0005829">
    <property type="term" value="C:cytosol"/>
    <property type="evidence" value="ECO:0007669"/>
    <property type="project" value="TreeGrafter"/>
</dbReference>
<feature type="domain" description="NADPH-dependent FMN reductase-like" evidence="1">
    <location>
        <begin position="11"/>
        <end position="154"/>
    </location>
</feature>
<dbReference type="InterPro" id="IPR029039">
    <property type="entry name" value="Flavoprotein-like_sf"/>
</dbReference>
<dbReference type="PANTHER" id="PTHR30543">
    <property type="entry name" value="CHROMATE REDUCTASE"/>
    <property type="match status" value="1"/>
</dbReference>
<gene>
    <name evidence="2" type="ORF">D3H34_20610</name>
</gene>
<dbReference type="RefSeq" id="WP_119556114.1">
    <property type="nucleotide sequence ID" value="NZ_QXMN01000028.1"/>
</dbReference>
<dbReference type="GO" id="GO:0010181">
    <property type="term" value="F:FMN binding"/>
    <property type="evidence" value="ECO:0007669"/>
    <property type="project" value="TreeGrafter"/>
</dbReference>
<dbReference type="SUPFAM" id="SSF52218">
    <property type="entry name" value="Flavoproteins"/>
    <property type="match status" value="1"/>
</dbReference>
<dbReference type="GO" id="GO:0016491">
    <property type="term" value="F:oxidoreductase activity"/>
    <property type="evidence" value="ECO:0007669"/>
    <property type="project" value="InterPro"/>
</dbReference>
<evidence type="ECO:0000313" key="3">
    <source>
        <dbReference type="Proteomes" id="UP000265619"/>
    </source>
</evidence>
<evidence type="ECO:0000259" key="1">
    <source>
        <dbReference type="Pfam" id="PF03358"/>
    </source>
</evidence>
<reference evidence="2 3" key="1">
    <citation type="submission" date="2018-09" db="EMBL/GenBank/DDBJ databases">
        <title>Acidovorax cavernicola nov. sp. isolated from Gruta de las Maravillas (Aracena, Spain).</title>
        <authorList>
            <person name="Jurado V."/>
            <person name="Gutierrez-Patricio S."/>
            <person name="Gonzalez-Pimentel J.L."/>
            <person name="Miller A.Z."/>
            <person name="Laiz L."/>
            <person name="Saiz-Jimenez C."/>
        </authorList>
    </citation>
    <scope>NUCLEOTIDE SEQUENCE [LARGE SCALE GENOMIC DNA]</scope>
    <source>
        <strain evidence="2 3">1011MAR4D40.2</strain>
    </source>
</reference>
<sequence>MTAQQQQQQQPRIGIILGSTREGRFGEKPAQWIHQIAQQRTDLAFELVDLRDHPLPFFNEAGAPAWGPVKNEAAQRWQAKLATFDGLIVVTPEYNHGPSAVLKNAIDWAYKEFIRKPIGFVGYGGVGAARAVEQLRLVAVEMQMAPVRHAVHIGMVEFLGIWQQGKSFDDFPHLAQSATGLLDDMAWWTKALKTAREAV</sequence>
<dbReference type="Gene3D" id="3.40.50.360">
    <property type="match status" value="1"/>
</dbReference>
<dbReference type="PANTHER" id="PTHR30543:SF21">
    <property type="entry name" value="NAD(P)H-DEPENDENT FMN REDUCTASE LOT6"/>
    <property type="match status" value="1"/>
</dbReference>
<accession>A0A9X8D2V3</accession>
<dbReference type="Proteomes" id="UP000265619">
    <property type="component" value="Unassembled WGS sequence"/>
</dbReference>
<organism evidence="2 3">
    <name type="scientific">Acidovorax cavernicola</name>
    <dbReference type="NCBI Taxonomy" id="1675792"/>
    <lineage>
        <taxon>Bacteria</taxon>
        <taxon>Pseudomonadati</taxon>
        <taxon>Pseudomonadota</taxon>
        <taxon>Betaproteobacteria</taxon>
        <taxon>Burkholderiales</taxon>
        <taxon>Comamonadaceae</taxon>
        <taxon>Acidovorax</taxon>
    </lineage>
</organism>
<name>A0A9X8D2V3_9BURK</name>
<dbReference type="InterPro" id="IPR050712">
    <property type="entry name" value="NAD(P)H-dep_reductase"/>
</dbReference>
<proteinExistence type="predicted"/>